<dbReference type="EMBL" id="AP018449">
    <property type="protein sequence ID" value="BBB93153.1"/>
    <property type="molecule type" value="Genomic_DNA"/>
</dbReference>
<evidence type="ECO:0000256" key="8">
    <source>
        <dbReference type="RuleBase" id="RU000643"/>
    </source>
</evidence>
<comment type="similarity">
    <text evidence="1 6 7">Belongs to the EF-Ts family.</text>
</comment>
<dbReference type="RefSeq" id="WP_126310019.1">
    <property type="nucleotide sequence ID" value="NZ_AP018449.1"/>
</dbReference>
<dbReference type="PANTHER" id="PTHR11741">
    <property type="entry name" value="ELONGATION FACTOR TS"/>
    <property type="match status" value="1"/>
</dbReference>
<dbReference type="Pfam" id="PF00889">
    <property type="entry name" value="EF_TS"/>
    <property type="match status" value="1"/>
</dbReference>
<dbReference type="Gene3D" id="1.10.8.10">
    <property type="entry name" value="DNA helicase RuvA subunit, C-terminal domain"/>
    <property type="match status" value="1"/>
</dbReference>
<evidence type="ECO:0000256" key="6">
    <source>
        <dbReference type="HAMAP-Rule" id="MF_00050"/>
    </source>
</evidence>
<evidence type="ECO:0000313" key="10">
    <source>
        <dbReference type="EMBL" id="BBB93153.1"/>
    </source>
</evidence>
<organism evidence="10 11">
    <name type="scientific">Methylomusa anaerophila</name>
    <dbReference type="NCBI Taxonomy" id="1930071"/>
    <lineage>
        <taxon>Bacteria</taxon>
        <taxon>Bacillati</taxon>
        <taxon>Bacillota</taxon>
        <taxon>Negativicutes</taxon>
        <taxon>Selenomonadales</taxon>
        <taxon>Sporomusaceae</taxon>
        <taxon>Methylomusa</taxon>
    </lineage>
</organism>
<proteinExistence type="inferred from homology"/>
<evidence type="ECO:0000256" key="2">
    <source>
        <dbReference type="ARBA" id="ARBA00016956"/>
    </source>
</evidence>
<dbReference type="SUPFAM" id="SSF54713">
    <property type="entry name" value="Elongation factor Ts (EF-Ts), dimerisation domain"/>
    <property type="match status" value="1"/>
</dbReference>
<comment type="subcellular location">
    <subcellularLocation>
        <location evidence="6 8">Cytoplasm</location>
    </subcellularLocation>
</comment>
<dbReference type="CDD" id="cd14275">
    <property type="entry name" value="UBA_EF-Ts"/>
    <property type="match status" value="1"/>
</dbReference>
<gene>
    <name evidence="6 10" type="primary">tsf</name>
    <name evidence="10" type="ORF">MAMMFC1_03862</name>
</gene>
<dbReference type="OrthoDB" id="9808348at2"/>
<evidence type="ECO:0000256" key="7">
    <source>
        <dbReference type="RuleBase" id="RU000642"/>
    </source>
</evidence>
<dbReference type="GO" id="GO:0005737">
    <property type="term" value="C:cytoplasm"/>
    <property type="evidence" value="ECO:0007669"/>
    <property type="project" value="UniProtKB-SubCell"/>
</dbReference>
<dbReference type="PANTHER" id="PTHR11741:SF0">
    <property type="entry name" value="ELONGATION FACTOR TS, MITOCHONDRIAL"/>
    <property type="match status" value="1"/>
</dbReference>
<dbReference type="GO" id="GO:0003746">
    <property type="term" value="F:translation elongation factor activity"/>
    <property type="evidence" value="ECO:0007669"/>
    <property type="project" value="UniProtKB-UniRule"/>
</dbReference>
<dbReference type="InterPro" id="IPR018101">
    <property type="entry name" value="Transl_elong_Ts_CS"/>
</dbReference>
<dbReference type="InterPro" id="IPR009060">
    <property type="entry name" value="UBA-like_sf"/>
</dbReference>
<dbReference type="SUPFAM" id="SSF46934">
    <property type="entry name" value="UBA-like"/>
    <property type="match status" value="1"/>
</dbReference>
<dbReference type="InterPro" id="IPR014039">
    <property type="entry name" value="Transl_elong_EFTs/EF1B_dimer"/>
</dbReference>
<protein>
    <recommendedName>
        <fullName evidence="2 6">Elongation factor Ts</fullName>
        <shortName evidence="6">EF-Ts</shortName>
    </recommendedName>
</protein>
<evidence type="ECO:0000259" key="9">
    <source>
        <dbReference type="Pfam" id="PF00889"/>
    </source>
</evidence>
<dbReference type="KEGG" id="mana:MAMMFC1_03862"/>
<keyword evidence="6" id="KW-0963">Cytoplasm</keyword>
<dbReference type="AlphaFoldDB" id="A0A348AQ05"/>
<reference evidence="10 11" key="1">
    <citation type="journal article" date="2018" name="Int. J. Syst. Evol. Microbiol.">
        <title>Methylomusa anaerophila gen. nov., sp. nov., an anaerobic methanol-utilizing bacterium isolated from a microbial fuel cell.</title>
        <authorList>
            <person name="Amano N."/>
            <person name="Yamamuro A."/>
            <person name="Miyahara M."/>
            <person name="Kouzuma A."/>
            <person name="Abe T."/>
            <person name="Watanabe K."/>
        </authorList>
    </citation>
    <scope>NUCLEOTIDE SEQUENCE [LARGE SCALE GENOMIC DNA]</scope>
    <source>
        <strain evidence="10 11">MMFC1</strain>
    </source>
</reference>
<dbReference type="FunFam" id="1.10.286.20:FF:000001">
    <property type="entry name" value="Elongation factor Ts"/>
    <property type="match status" value="1"/>
</dbReference>
<evidence type="ECO:0000256" key="5">
    <source>
        <dbReference type="ARBA" id="ARBA00025453"/>
    </source>
</evidence>
<dbReference type="Gene3D" id="3.30.479.20">
    <property type="entry name" value="Elongation factor Ts, dimerisation domain"/>
    <property type="match status" value="1"/>
</dbReference>
<dbReference type="Proteomes" id="UP000276437">
    <property type="component" value="Chromosome"/>
</dbReference>
<keyword evidence="11" id="KW-1185">Reference proteome</keyword>
<dbReference type="PROSITE" id="PS01126">
    <property type="entry name" value="EF_TS_1"/>
    <property type="match status" value="1"/>
</dbReference>
<name>A0A348AQ05_9FIRM</name>
<evidence type="ECO:0000256" key="3">
    <source>
        <dbReference type="ARBA" id="ARBA00022768"/>
    </source>
</evidence>
<dbReference type="Gene3D" id="1.10.286.20">
    <property type="match status" value="1"/>
</dbReference>
<evidence type="ECO:0000256" key="1">
    <source>
        <dbReference type="ARBA" id="ARBA00005532"/>
    </source>
</evidence>
<feature type="domain" description="Translation elongation factor EFTs/EF1B dimerisation" evidence="9">
    <location>
        <begin position="91"/>
        <end position="196"/>
    </location>
</feature>
<keyword evidence="4 6" id="KW-0648">Protein biosynthesis</keyword>
<evidence type="ECO:0000313" key="11">
    <source>
        <dbReference type="Proteomes" id="UP000276437"/>
    </source>
</evidence>
<dbReference type="FunFam" id="1.10.8.10:FF:000001">
    <property type="entry name" value="Elongation factor Ts"/>
    <property type="match status" value="1"/>
</dbReference>
<comment type="function">
    <text evidence="5 6 7">Associates with the EF-Tu.GDP complex and induces the exchange of GDP to GTP. It remains bound to the aminoacyl-tRNA.EF-Tu.GTP complex up to the GTP hydrolysis stage on the ribosome.</text>
</comment>
<sequence length="215" mass="23872">MVTAEMVKELRERTGAGMMDCKKALTETNGDLDKAIDFLREKGLAAAAKKSSRIASEGLVESYIHGGGRIGVLLEVNCETDFVAKTDDFKALVRDIAMQIAAANPTYVARQEVSEAILNHEREILRAQALNEGKPAHIVEKMIEGRLEKFYKEVCLLEQPYIKDPDKTLQQLITESIAKIGENISVRRFARFQLGEGLEKKSNDFAAEVMAAVKK</sequence>
<keyword evidence="3 6" id="KW-0251">Elongation factor</keyword>
<dbReference type="InterPro" id="IPR001816">
    <property type="entry name" value="Transl_elong_EFTs/EF1B"/>
</dbReference>
<dbReference type="PROSITE" id="PS01127">
    <property type="entry name" value="EF_TS_2"/>
    <property type="match status" value="1"/>
</dbReference>
<dbReference type="HAMAP" id="MF_00050">
    <property type="entry name" value="EF_Ts"/>
    <property type="match status" value="1"/>
</dbReference>
<dbReference type="InterPro" id="IPR036402">
    <property type="entry name" value="EF-Ts_dimer_sf"/>
</dbReference>
<accession>A0A348AQ05</accession>
<evidence type="ECO:0000256" key="4">
    <source>
        <dbReference type="ARBA" id="ARBA00022917"/>
    </source>
</evidence>
<feature type="region of interest" description="Involved in Mg(2+) ion dislocation from EF-Tu" evidence="6">
    <location>
        <begin position="80"/>
        <end position="83"/>
    </location>
</feature>
<dbReference type="NCBIfam" id="TIGR00116">
    <property type="entry name" value="tsf"/>
    <property type="match status" value="2"/>
</dbReference>